<gene>
    <name evidence="2" type="ORF">Pla100_16540</name>
</gene>
<dbReference type="PANTHER" id="PTHR47908">
    <property type="match status" value="1"/>
</dbReference>
<dbReference type="InterPro" id="IPR019734">
    <property type="entry name" value="TPR_rpt"/>
</dbReference>
<sequence length="254" mass="28212">MSPSRWCVMIRSYRVIVLVAFLIGWVVVDAAHADESAEHQARHESAIQAARESLENQTLDTPDAIVRLGDALLRGGNCDQAVTQFERAIDMRPELEPYLWQHGIALFFVGRFDDAKALFEKHRIVNPRDVENAAWHFLCVAKANDVATARKIVLPAPGDTRVPMKEILQRLSGGDFDAINSAVKKTQGTSGYVNASLYGDLYIGLIADAENDLAIAEKHLSRAAQCPLTHYMADIARVYAARLKTRTVNERQGE</sequence>
<keyword evidence="1" id="KW-0802">TPR repeat</keyword>
<feature type="repeat" description="TPR" evidence="1">
    <location>
        <begin position="62"/>
        <end position="95"/>
    </location>
</feature>
<comment type="caution">
    <text evidence="2">The sequence shown here is derived from an EMBL/GenBank/DDBJ whole genome shotgun (WGS) entry which is preliminary data.</text>
</comment>
<organism evidence="2 3">
    <name type="scientific">Neorhodopirellula pilleata</name>
    <dbReference type="NCBI Taxonomy" id="2714738"/>
    <lineage>
        <taxon>Bacteria</taxon>
        <taxon>Pseudomonadati</taxon>
        <taxon>Planctomycetota</taxon>
        <taxon>Planctomycetia</taxon>
        <taxon>Pirellulales</taxon>
        <taxon>Pirellulaceae</taxon>
        <taxon>Neorhodopirellula</taxon>
    </lineage>
</organism>
<dbReference type="InterPro" id="IPR011990">
    <property type="entry name" value="TPR-like_helical_dom_sf"/>
</dbReference>
<reference evidence="2 3" key="1">
    <citation type="submission" date="2019-02" db="EMBL/GenBank/DDBJ databases">
        <title>Deep-cultivation of Planctomycetes and their phenomic and genomic characterization uncovers novel biology.</title>
        <authorList>
            <person name="Wiegand S."/>
            <person name="Jogler M."/>
            <person name="Boedeker C."/>
            <person name="Pinto D."/>
            <person name="Vollmers J."/>
            <person name="Rivas-Marin E."/>
            <person name="Kohn T."/>
            <person name="Peeters S.H."/>
            <person name="Heuer A."/>
            <person name="Rast P."/>
            <person name="Oberbeckmann S."/>
            <person name="Bunk B."/>
            <person name="Jeske O."/>
            <person name="Meyerdierks A."/>
            <person name="Storesund J.E."/>
            <person name="Kallscheuer N."/>
            <person name="Luecker S."/>
            <person name="Lage O.M."/>
            <person name="Pohl T."/>
            <person name="Merkel B.J."/>
            <person name="Hornburger P."/>
            <person name="Mueller R.-W."/>
            <person name="Bruemmer F."/>
            <person name="Labrenz M."/>
            <person name="Spormann A.M."/>
            <person name="Op Den Camp H."/>
            <person name="Overmann J."/>
            <person name="Amann R."/>
            <person name="Jetten M.S.M."/>
            <person name="Mascher T."/>
            <person name="Medema M.H."/>
            <person name="Devos D.P."/>
            <person name="Kaster A.-K."/>
            <person name="Ovreas L."/>
            <person name="Rohde M."/>
            <person name="Galperin M.Y."/>
            <person name="Jogler C."/>
        </authorList>
    </citation>
    <scope>NUCLEOTIDE SEQUENCE [LARGE SCALE GENOMIC DNA]</scope>
    <source>
        <strain evidence="2 3">Pla100</strain>
    </source>
</reference>
<dbReference type="Proteomes" id="UP000316213">
    <property type="component" value="Unassembled WGS sequence"/>
</dbReference>
<evidence type="ECO:0000313" key="2">
    <source>
        <dbReference type="EMBL" id="TWU01918.1"/>
    </source>
</evidence>
<keyword evidence="3" id="KW-1185">Reference proteome</keyword>
<dbReference type="PANTHER" id="PTHR47908:SF2">
    <property type="entry name" value="TETRATRICOPEPTIDE REPEAT (TPR)-LIKE SUPERFAMILY PROTEIN"/>
    <property type="match status" value="1"/>
</dbReference>
<proteinExistence type="predicted"/>
<dbReference type="PROSITE" id="PS50005">
    <property type="entry name" value="TPR"/>
    <property type="match status" value="1"/>
</dbReference>
<name>A0A5C6AQT1_9BACT</name>
<dbReference type="SUPFAM" id="SSF48452">
    <property type="entry name" value="TPR-like"/>
    <property type="match status" value="1"/>
</dbReference>
<dbReference type="AlphaFoldDB" id="A0A5C6AQT1"/>
<protein>
    <submittedName>
        <fullName evidence="2">Tetratricopeptide repeat protein</fullName>
    </submittedName>
</protein>
<dbReference type="EMBL" id="SJPM01000002">
    <property type="protein sequence ID" value="TWU01918.1"/>
    <property type="molecule type" value="Genomic_DNA"/>
</dbReference>
<dbReference type="SMART" id="SM00028">
    <property type="entry name" value="TPR"/>
    <property type="match status" value="2"/>
</dbReference>
<accession>A0A5C6AQT1</accession>
<evidence type="ECO:0000256" key="1">
    <source>
        <dbReference type="PROSITE-ProRule" id="PRU00339"/>
    </source>
</evidence>
<evidence type="ECO:0000313" key="3">
    <source>
        <dbReference type="Proteomes" id="UP000316213"/>
    </source>
</evidence>
<dbReference type="Gene3D" id="1.25.40.10">
    <property type="entry name" value="Tetratricopeptide repeat domain"/>
    <property type="match status" value="1"/>
</dbReference>